<evidence type="ECO:0000313" key="1">
    <source>
        <dbReference type="EMBL" id="KAJ1893435.1"/>
    </source>
</evidence>
<organism evidence="1 2">
    <name type="scientific">Kickxella alabastrina</name>
    <dbReference type="NCBI Taxonomy" id="61397"/>
    <lineage>
        <taxon>Eukaryota</taxon>
        <taxon>Fungi</taxon>
        <taxon>Fungi incertae sedis</taxon>
        <taxon>Zoopagomycota</taxon>
        <taxon>Kickxellomycotina</taxon>
        <taxon>Kickxellomycetes</taxon>
        <taxon>Kickxellales</taxon>
        <taxon>Kickxellaceae</taxon>
        <taxon>Kickxella</taxon>
    </lineage>
</organism>
<comment type="caution">
    <text evidence="1">The sequence shown here is derived from an EMBL/GenBank/DDBJ whole genome shotgun (WGS) entry which is preliminary data.</text>
</comment>
<evidence type="ECO:0000313" key="2">
    <source>
        <dbReference type="Proteomes" id="UP001150581"/>
    </source>
</evidence>
<protein>
    <submittedName>
        <fullName evidence="1">Uncharacterized protein</fullName>
    </submittedName>
</protein>
<proteinExistence type="predicted"/>
<keyword evidence="2" id="KW-1185">Reference proteome</keyword>
<dbReference type="EMBL" id="JANBPG010000835">
    <property type="protein sequence ID" value="KAJ1893435.1"/>
    <property type="molecule type" value="Genomic_DNA"/>
</dbReference>
<feature type="non-terminal residue" evidence="1">
    <location>
        <position position="1"/>
    </location>
</feature>
<dbReference type="Proteomes" id="UP001150581">
    <property type="component" value="Unassembled WGS sequence"/>
</dbReference>
<name>A0ACC1IHJ0_9FUNG</name>
<gene>
    <name evidence="1" type="ORF">LPJ66_005764</name>
</gene>
<sequence length="465" mass="49152">ESTEAKEGRGCDQCIARLFGREALESPPSTIHKILSRSRHSLDPGALIQSLSALTMGGGNSRQLIMDSPIQEEEYQCKDSDRHVSVDFSLPPVANVVVKGGSDIPFQFGCLLQPSTGESTPADSATSRSMHSATTSIASSRATSANMVSAYYAPARPSTPLLSSTRTSINMDRTSSVSEPSSLQSASSNSRTNRLSVLLARRLSRHSSTGSAMDWESLPGSARSTLLCETSPTSVQPSDSNSPMSTILHNRMSFVSSSCSTVVSDSSQRIGRSRARRPIAFSTDGSQPSAVDQPKPVISRSLGNGHCSLLALYESPAAQSSTALQSSLVSNAAPPKLSLIQAEATAARSRKKANATLCSLCHGDFDMQDSQHQCASCLSLVCPRCISHKRMPTSALTAVSPGLYTANFSRILSMYIPEGYDQLSGGLMCDSCAAHPSSIDSNDDDDGDDASSSKAVYARSVMTEG</sequence>
<accession>A0ACC1IHJ0</accession>
<reference evidence="1" key="1">
    <citation type="submission" date="2022-07" db="EMBL/GenBank/DDBJ databases">
        <title>Phylogenomic reconstructions and comparative analyses of Kickxellomycotina fungi.</title>
        <authorList>
            <person name="Reynolds N.K."/>
            <person name="Stajich J.E."/>
            <person name="Barry K."/>
            <person name="Grigoriev I.V."/>
            <person name="Crous P."/>
            <person name="Smith M.E."/>
        </authorList>
    </citation>
    <scope>NUCLEOTIDE SEQUENCE</scope>
    <source>
        <strain evidence="1">Benny 63K</strain>
    </source>
</reference>